<evidence type="ECO:0000256" key="1">
    <source>
        <dbReference type="SAM" id="MobiDB-lite"/>
    </source>
</evidence>
<organism evidence="2 3">
    <name type="scientific">Brassica cretica</name>
    <name type="common">Mustard</name>
    <dbReference type="NCBI Taxonomy" id="69181"/>
    <lineage>
        <taxon>Eukaryota</taxon>
        <taxon>Viridiplantae</taxon>
        <taxon>Streptophyta</taxon>
        <taxon>Embryophyta</taxon>
        <taxon>Tracheophyta</taxon>
        <taxon>Spermatophyta</taxon>
        <taxon>Magnoliopsida</taxon>
        <taxon>eudicotyledons</taxon>
        <taxon>Gunneridae</taxon>
        <taxon>Pentapetalae</taxon>
        <taxon>rosids</taxon>
        <taxon>malvids</taxon>
        <taxon>Brassicales</taxon>
        <taxon>Brassicaceae</taxon>
        <taxon>Brassiceae</taxon>
        <taxon>Brassica</taxon>
    </lineage>
</organism>
<dbReference type="EMBL" id="QGKW02000717">
    <property type="protein sequence ID" value="KAF2597081.1"/>
    <property type="molecule type" value="Genomic_DNA"/>
</dbReference>
<reference evidence="2" key="1">
    <citation type="submission" date="2019-12" db="EMBL/GenBank/DDBJ databases">
        <title>Genome sequencing and annotation of Brassica cretica.</title>
        <authorList>
            <person name="Studholme D.J."/>
            <person name="Sarris P.F."/>
        </authorList>
    </citation>
    <scope>NUCLEOTIDE SEQUENCE</scope>
    <source>
        <strain evidence="2">PFS-001/15</strain>
        <tissue evidence="2">Leaf</tissue>
    </source>
</reference>
<gene>
    <name evidence="2" type="ORF">F2Q68_00007568</name>
</gene>
<dbReference type="PANTHER" id="PTHR36393:SF1">
    <property type="entry name" value="SULFATE ADENYLYLTRANSFERASE SUBUNIT"/>
    <property type="match status" value="1"/>
</dbReference>
<dbReference type="AlphaFoldDB" id="A0A8S9KTN2"/>
<dbReference type="Proteomes" id="UP000712281">
    <property type="component" value="Unassembled WGS sequence"/>
</dbReference>
<evidence type="ECO:0000313" key="3">
    <source>
        <dbReference type="Proteomes" id="UP000712281"/>
    </source>
</evidence>
<dbReference type="PANTHER" id="PTHR36393">
    <property type="entry name" value="SULFATE ADENYLYLTRANSFERASE SUBUNIT"/>
    <property type="match status" value="1"/>
</dbReference>
<feature type="region of interest" description="Disordered" evidence="1">
    <location>
        <begin position="419"/>
        <end position="450"/>
    </location>
</feature>
<proteinExistence type="predicted"/>
<accession>A0A8S9KTN2</accession>
<evidence type="ECO:0000313" key="2">
    <source>
        <dbReference type="EMBL" id="KAF2597081.1"/>
    </source>
</evidence>
<sequence length="498" mass="54248">MKGGGISTIKGNIGCSGELIRVDMLLLDSQVVKKDEDVKVIVAGDDWLPPSPKVVFDESQELGGESTIKAVSSELKCALHVEEDELMSFTKIIVDATQEAKVSASNEAEISQNILRGSCCLGGSRIIRTLGSRSKNNHLGLINSFFLSSLVDDLFFLLDESNDAVVKIRSAQLSLKALNHPKRDNQNTDRKHRRESWGCVWRCSRVAYVFVADAVAKSGIFCKIRCFHYKLDLLLWWEQARKALESALGGKKNEFDKWDEEIKKRQESVGDGNAGNGGGGGWFGGGGGWFSGDHFWKEAQQITITLLAILFVYMIVAKGEVMAAFVLNPLLYALRGTREGLTSLSSKLMGRQASKVNGASSEEIWKDSQVSAKESVVRKWGNEIKCNGPLNSVFVINDSLGMASAPGSLEGEWKRVVGRGGRGSGDAEAEVGTQKRKRRSRLRERPGGVAATGRSGRVFVVSTRATSGCRSGQVALKGCHSDFTVSLRCGRSHTLLVQ</sequence>
<name>A0A8S9KTN2_BRACR</name>
<comment type="caution">
    <text evidence="2">The sequence shown here is derived from an EMBL/GenBank/DDBJ whole genome shotgun (WGS) entry which is preliminary data.</text>
</comment>
<protein>
    <submittedName>
        <fullName evidence="2">Uncharacterized protein</fullName>
    </submittedName>
</protein>